<feature type="domain" description="VanZ-like" evidence="2">
    <location>
        <begin position="45"/>
        <end position="121"/>
    </location>
</feature>
<evidence type="ECO:0000259" key="2">
    <source>
        <dbReference type="Pfam" id="PF04892"/>
    </source>
</evidence>
<keyword evidence="1" id="KW-0812">Transmembrane</keyword>
<dbReference type="Proteomes" id="UP001206312">
    <property type="component" value="Unassembled WGS sequence"/>
</dbReference>
<dbReference type="PANTHER" id="PTHR28008:SF1">
    <property type="entry name" value="DOMAIN PROTEIN, PUTATIVE (AFU_ORTHOLOGUE AFUA_3G10980)-RELATED"/>
    <property type="match status" value="1"/>
</dbReference>
<accession>A0ABT1B224</accession>
<proteinExistence type="predicted"/>
<feature type="transmembrane region" description="Helical" evidence="1">
    <location>
        <begin position="72"/>
        <end position="93"/>
    </location>
</feature>
<evidence type="ECO:0000313" key="3">
    <source>
        <dbReference type="EMBL" id="MCO5725663.1"/>
    </source>
</evidence>
<feature type="transmembrane region" description="Helical" evidence="1">
    <location>
        <begin position="105"/>
        <end position="124"/>
    </location>
</feature>
<keyword evidence="1" id="KW-1133">Transmembrane helix</keyword>
<comment type="caution">
    <text evidence="3">The sequence shown here is derived from an EMBL/GenBank/DDBJ whole genome shotgun (WGS) entry which is preliminary data.</text>
</comment>
<keyword evidence="4" id="KW-1185">Reference proteome</keyword>
<dbReference type="Pfam" id="PF04892">
    <property type="entry name" value="VanZ"/>
    <property type="match status" value="1"/>
</dbReference>
<keyword evidence="1" id="KW-0472">Membrane</keyword>
<gene>
    <name evidence="3" type="ORF">NG653_12415</name>
</gene>
<protein>
    <submittedName>
        <fullName evidence="3">VanZ family protein</fullName>
    </submittedName>
</protein>
<sequence>MPRKGFFALAFFLWAFAVGLLSLLPLHDMGLEGPQIPYFDKWVHLGFYLAGMVLGSLFLWEQYRGKKRQLPSLLTMAAILFFYGMVIEVLQGAMGFQRSTEVWDLVANTLGIFLGGVIMTFVFGSSNTFNWRE</sequence>
<dbReference type="EMBL" id="JAMXIB010000011">
    <property type="protein sequence ID" value="MCO5725663.1"/>
    <property type="molecule type" value="Genomic_DNA"/>
</dbReference>
<dbReference type="NCBIfam" id="NF037970">
    <property type="entry name" value="vanZ_1"/>
    <property type="match status" value="1"/>
</dbReference>
<evidence type="ECO:0000313" key="4">
    <source>
        <dbReference type="Proteomes" id="UP001206312"/>
    </source>
</evidence>
<organism evidence="3 4">
    <name type="scientific">Robiginitalea marina</name>
    <dbReference type="NCBI Taxonomy" id="2954105"/>
    <lineage>
        <taxon>Bacteria</taxon>
        <taxon>Pseudomonadati</taxon>
        <taxon>Bacteroidota</taxon>
        <taxon>Flavobacteriia</taxon>
        <taxon>Flavobacteriales</taxon>
        <taxon>Flavobacteriaceae</taxon>
        <taxon>Robiginitalea</taxon>
    </lineage>
</organism>
<feature type="transmembrane region" description="Helical" evidence="1">
    <location>
        <begin position="42"/>
        <end position="60"/>
    </location>
</feature>
<dbReference type="RefSeq" id="WP_252742034.1">
    <property type="nucleotide sequence ID" value="NZ_JAMXIB010000011.1"/>
</dbReference>
<reference evidence="3 4" key="1">
    <citation type="submission" date="2022-06" db="EMBL/GenBank/DDBJ databases">
        <authorList>
            <person name="Xuan X."/>
        </authorList>
    </citation>
    <scope>NUCLEOTIDE SEQUENCE [LARGE SCALE GENOMIC DNA]</scope>
    <source>
        <strain evidence="3 4">2V75</strain>
    </source>
</reference>
<dbReference type="InterPro" id="IPR006976">
    <property type="entry name" value="VanZ-like"/>
</dbReference>
<evidence type="ECO:0000256" key="1">
    <source>
        <dbReference type="SAM" id="Phobius"/>
    </source>
</evidence>
<dbReference type="PANTHER" id="PTHR28008">
    <property type="entry name" value="DOMAIN PROTEIN, PUTATIVE (AFU_ORTHOLOGUE AFUA_3G10980)-RELATED"/>
    <property type="match status" value="1"/>
</dbReference>
<name>A0ABT1B224_9FLAO</name>